<dbReference type="Proteomes" id="UP000078544">
    <property type="component" value="Unassembled WGS sequence"/>
</dbReference>
<keyword evidence="4" id="KW-1185">Reference proteome</keyword>
<dbReference type="InterPro" id="IPR036812">
    <property type="entry name" value="NAD(P)_OxRdtase_dom_sf"/>
</dbReference>
<keyword evidence="1" id="KW-0560">Oxidoreductase</keyword>
<dbReference type="InterPro" id="IPR050523">
    <property type="entry name" value="AKR_Detox_Biosynth"/>
</dbReference>
<comment type="caution">
    <text evidence="3">The sequence shown here is derived from an EMBL/GenBank/DDBJ whole genome shotgun (WGS) entry which is preliminary data.</text>
</comment>
<evidence type="ECO:0000313" key="3">
    <source>
        <dbReference type="EMBL" id="KZZ92149.1"/>
    </source>
</evidence>
<sequence>MAPQLVFGTATFGMDMTEFQDAEAVKRMLQTVQSLGIQRLDTAPRYPPLNAGRAEQLLGEAVELSKDFILDSKIYTDVRQDGGGDLSRDPMNKSVQASLGRLNRPQGVNVLYAHRADPSTPLTEQIQNFNEQIVQGRCKAWGVSNTPPDVLENILLLCEKNDWQRPTSYQGDYNLVTRGMETRLLPLLRKHNMSFVAFRAMAAGFLTGNFVNSQHEGTRMSDGNPLGKLVQKVFGDAELHQAVARFDASISTQGLSSLEVAIRWIVHHSALRDQDAVILGASKEAQLRESVSLIQKGPLPSPVLALVEELWAAVEPVRSNVL</sequence>
<dbReference type="SUPFAM" id="SSF51430">
    <property type="entry name" value="NAD(P)-linked oxidoreductase"/>
    <property type="match status" value="1"/>
</dbReference>
<dbReference type="Gene3D" id="3.20.20.100">
    <property type="entry name" value="NADP-dependent oxidoreductase domain"/>
    <property type="match status" value="1"/>
</dbReference>
<dbReference type="EMBL" id="AZGY01000016">
    <property type="protein sequence ID" value="KZZ92149.1"/>
    <property type="molecule type" value="Genomic_DNA"/>
</dbReference>
<reference evidence="3 4" key="1">
    <citation type="journal article" date="2016" name="Genome Biol. Evol.">
        <title>Divergent and convergent evolution of fungal pathogenicity.</title>
        <authorList>
            <person name="Shang Y."/>
            <person name="Xiao G."/>
            <person name="Zheng P."/>
            <person name="Cen K."/>
            <person name="Zhan S."/>
            <person name="Wang C."/>
        </authorList>
    </citation>
    <scope>NUCLEOTIDE SEQUENCE [LARGE SCALE GENOMIC DNA]</scope>
    <source>
        <strain evidence="3 4">RCEF 2490</strain>
    </source>
</reference>
<dbReference type="PANTHER" id="PTHR43364">
    <property type="entry name" value="NADH-SPECIFIC METHYLGLYOXAL REDUCTASE-RELATED"/>
    <property type="match status" value="1"/>
</dbReference>
<protein>
    <submittedName>
        <fullName evidence="3">NADP-dependent oxidoreductase domain protein</fullName>
    </submittedName>
</protein>
<organism evidence="3 4">
    <name type="scientific">Moelleriella libera RCEF 2490</name>
    <dbReference type="NCBI Taxonomy" id="1081109"/>
    <lineage>
        <taxon>Eukaryota</taxon>
        <taxon>Fungi</taxon>
        <taxon>Dikarya</taxon>
        <taxon>Ascomycota</taxon>
        <taxon>Pezizomycotina</taxon>
        <taxon>Sordariomycetes</taxon>
        <taxon>Hypocreomycetidae</taxon>
        <taxon>Hypocreales</taxon>
        <taxon>Clavicipitaceae</taxon>
        <taxon>Moelleriella</taxon>
    </lineage>
</organism>
<dbReference type="STRING" id="1081109.A0A167Z4D3"/>
<dbReference type="AlphaFoldDB" id="A0A167Z4D3"/>
<gene>
    <name evidence="3" type="ORF">AAL_06359</name>
</gene>
<dbReference type="Pfam" id="PF00248">
    <property type="entry name" value="Aldo_ket_red"/>
    <property type="match status" value="1"/>
</dbReference>
<accession>A0A167Z4D3</accession>
<dbReference type="PANTHER" id="PTHR43364:SF4">
    <property type="entry name" value="NAD(P)-LINKED OXIDOREDUCTASE SUPERFAMILY PROTEIN"/>
    <property type="match status" value="1"/>
</dbReference>
<evidence type="ECO:0000259" key="2">
    <source>
        <dbReference type="Pfam" id="PF00248"/>
    </source>
</evidence>
<evidence type="ECO:0000313" key="4">
    <source>
        <dbReference type="Proteomes" id="UP000078544"/>
    </source>
</evidence>
<evidence type="ECO:0000256" key="1">
    <source>
        <dbReference type="ARBA" id="ARBA00023002"/>
    </source>
</evidence>
<feature type="domain" description="NADP-dependent oxidoreductase" evidence="2">
    <location>
        <begin position="5"/>
        <end position="311"/>
    </location>
</feature>
<dbReference type="InterPro" id="IPR023210">
    <property type="entry name" value="NADP_OxRdtase_dom"/>
</dbReference>
<dbReference type="OrthoDB" id="2310150at2759"/>
<proteinExistence type="predicted"/>
<dbReference type="GO" id="GO:0016491">
    <property type="term" value="F:oxidoreductase activity"/>
    <property type="evidence" value="ECO:0007669"/>
    <property type="project" value="UniProtKB-KW"/>
</dbReference>
<dbReference type="GO" id="GO:0005829">
    <property type="term" value="C:cytosol"/>
    <property type="evidence" value="ECO:0007669"/>
    <property type="project" value="TreeGrafter"/>
</dbReference>
<name>A0A167Z4D3_9HYPO</name>